<comment type="caution">
    <text evidence="3">The sequence shown here is derived from an EMBL/GenBank/DDBJ whole genome shotgun (WGS) entry which is preliminary data.</text>
</comment>
<keyword evidence="4" id="KW-1185">Reference proteome</keyword>
<keyword evidence="1" id="KW-0472">Membrane</keyword>
<keyword evidence="1" id="KW-1133">Transmembrane helix</keyword>
<dbReference type="PANTHER" id="PTHR30336:SF4">
    <property type="entry name" value="ENVELOPE BIOGENESIS FACTOR ELYC"/>
    <property type="match status" value="1"/>
</dbReference>
<protein>
    <recommendedName>
        <fullName evidence="2">DUF218 domain-containing protein</fullName>
    </recommendedName>
</protein>
<accession>A0ABQ2ZP72</accession>
<dbReference type="RefSeq" id="WP_189440056.1">
    <property type="nucleotide sequence ID" value="NZ_BMXT01000001.1"/>
</dbReference>
<dbReference type="InterPro" id="IPR051599">
    <property type="entry name" value="Cell_Envelope_Assoc"/>
</dbReference>
<proteinExistence type="predicted"/>
<evidence type="ECO:0000259" key="2">
    <source>
        <dbReference type="Pfam" id="PF02698"/>
    </source>
</evidence>
<dbReference type="InterPro" id="IPR003848">
    <property type="entry name" value="DUF218"/>
</dbReference>
<dbReference type="EMBL" id="BMXT01000001">
    <property type="protein sequence ID" value="GGY19866.1"/>
    <property type="molecule type" value="Genomic_DNA"/>
</dbReference>
<dbReference type="Pfam" id="PF02698">
    <property type="entry name" value="DUF218"/>
    <property type="match status" value="1"/>
</dbReference>
<dbReference type="Gene3D" id="3.40.50.620">
    <property type="entry name" value="HUPs"/>
    <property type="match status" value="1"/>
</dbReference>
<evidence type="ECO:0000256" key="1">
    <source>
        <dbReference type="SAM" id="Phobius"/>
    </source>
</evidence>
<sequence length="253" mass="27536">MTLDALLILIVLAIVLALLKWRRCSRALLALAVILLLAAGCGPLPTWLLTRLQSDVAVDTPIAWGQRNAIVLLGAGTVRVANGGPVEASLFAYGRISKTAVLYRACRQSGNACKVEVSGGDARGLGQSEAAIYADDLQRLGVDAADLLVEPRSMNTWQNAQFSGPLLKSWGADRVLLVSSGFHLRRGMLYFTHFGIQATPVRADYVNGVWSWWPQSYNFTVVDLALHEYAGIARYRFYNAMGWNVQATRAGAL</sequence>
<dbReference type="InterPro" id="IPR014729">
    <property type="entry name" value="Rossmann-like_a/b/a_fold"/>
</dbReference>
<evidence type="ECO:0000313" key="4">
    <source>
        <dbReference type="Proteomes" id="UP000621898"/>
    </source>
</evidence>
<feature type="transmembrane region" description="Helical" evidence="1">
    <location>
        <begin position="28"/>
        <end position="49"/>
    </location>
</feature>
<organism evidence="3 4">
    <name type="scientific">Rhodanobacter panaciterrae</name>
    <dbReference type="NCBI Taxonomy" id="490572"/>
    <lineage>
        <taxon>Bacteria</taxon>
        <taxon>Pseudomonadati</taxon>
        <taxon>Pseudomonadota</taxon>
        <taxon>Gammaproteobacteria</taxon>
        <taxon>Lysobacterales</taxon>
        <taxon>Rhodanobacteraceae</taxon>
        <taxon>Rhodanobacter</taxon>
    </lineage>
</organism>
<reference evidence="4" key="1">
    <citation type="journal article" date="2019" name="Int. J. Syst. Evol. Microbiol.">
        <title>The Global Catalogue of Microorganisms (GCM) 10K type strain sequencing project: providing services to taxonomists for standard genome sequencing and annotation.</title>
        <authorList>
            <consortium name="The Broad Institute Genomics Platform"/>
            <consortium name="The Broad Institute Genome Sequencing Center for Infectious Disease"/>
            <person name="Wu L."/>
            <person name="Ma J."/>
        </authorList>
    </citation>
    <scope>NUCLEOTIDE SEQUENCE [LARGE SCALE GENOMIC DNA]</scope>
    <source>
        <strain evidence="4">KCTC 22232</strain>
    </source>
</reference>
<gene>
    <name evidence="3" type="ORF">GCM10008098_10330</name>
</gene>
<feature type="transmembrane region" description="Helical" evidence="1">
    <location>
        <begin position="6"/>
        <end position="21"/>
    </location>
</feature>
<feature type="domain" description="DUF218" evidence="2">
    <location>
        <begin position="69"/>
        <end position="231"/>
    </location>
</feature>
<name>A0ABQ2ZP72_9GAMM</name>
<dbReference type="PANTHER" id="PTHR30336">
    <property type="entry name" value="INNER MEMBRANE PROTEIN, PROBABLE PERMEASE"/>
    <property type="match status" value="1"/>
</dbReference>
<keyword evidence="1" id="KW-0812">Transmembrane</keyword>
<evidence type="ECO:0000313" key="3">
    <source>
        <dbReference type="EMBL" id="GGY19866.1"/>
    </source>
</evidence>
<dbReference type="CDD" id="cd06259">
    <property type="entry name" value="YdcF-like"/>
    <property type="match status" value="1"/>
</dbReference>
<dbReference type="Proteomes" id="UP000621898">
    <property type="component" value="Unassembled WGS sequence"/>
</dbReference>